<feature type="region of interest" description="Disordered" evidence="1">
    <location>
        <begin position="477"/>
        <end position="551"/>
    </location>
</feature>
<dbReference type="OrthoDB" id="5869979at2759"/>
<feature type="region of interest" description="Disordered" evidence="1">
    <location>
        <begin position="274"/>
        <end position="313"/>
    </location>
</feature>
<feature type="compositionally biased region" description="Basic and acidic residues" evidence="1">
    <location>
        <begin position="297"/>
        <end position="313"/>
    </location>
</feature>
<dbReference type="AlphaFoldDB" id="A0A158PPR8"/>
<evidence type="ECO:0000313" key="3">
    <source>
        <dbReference type="Proteomes" id="UP000267096"/>
    </source>
</evidence>
<evidence type="ECO:0000256" key="1">
    <source>
        <dbReference type="SAM" id="MobiDB-lite"/>
    </source>
</evidence>
<feature type="region of interest" description="Disordered" evidence="1">
    <location>
        <begin position="178"/>
        <end position="255"/>
    </location>
</feature>
<proteinExistence type="predicted"/>
<feature type="compositionally biased region" description="Low complexity" evidence="1">
    <location>
        <begin position="477"/>
        <end position="498"/>
    </location>
</feature>
<accession>A0A158PPR8</accession>
<reference evidence="4" key="1">
    <citation type="submission" date="2016-04" db="UniProtKB">
        <authorList>
            <consortium name="WormBaseParasite"/>
        </authorList>
    </citation>
    <scope>IDENTIFICATION</scope>
</reference>
<dbReference type="EMBL" id="UYRR01031920">
    <property type="protein sequence ID" value="VDK53290.1"/>
    <property type="molecule type" value="Genomic_DNA"/>
</dbReference>
<evidence type="ECO:0000313" key="2">
    <source>
        <dbReference type="EMBL" id="VDK53290.1"/>
    </source>
</evidence>
<evidence type="ECO:0000313" key="4">
    <source>
        <dbReference type="WBParaSite" id="ASIM_0001535801-mRNA-1"/>
    </source>
</evidence>
<protein>
    <submittedName>
        <fullName evidence="4">RRM domain-containing protein</fullName>
    </submittedName>
</protein>
<reference evidence="2 3" key="2">
    <citation type="submission" date="2018-11" db="EMBL/GenBank/DDBJ databases">
        <authorList>
            <consortium name="Pathogen Informatics"/>
        </authorList>
    </citation>
    <scope>NUCLEOTIDE SEQUENCE [LARGE SCALE GENOMIC DNA]</scope>
</reference>
<gene>
    <name evidence="2" type="ORF">ASIM_LOCUS14768</name>
</gene>
<organism evidence="4">
    <name type="scientific">Anisakis simplex</name>
    <name type="common">Herring worm</name>
    <dbReference type="NCBI Taxonomy" id="6269"/>
    <lineage>
        <taxon>Eukaryota</taxon>
        <taxon>Metazoa</taxon>
        <taxon>Ecdysozoa</taxon>
        <taxon>Nematoda</taxon>
        <taxon>Chromadorea</taxon>
        <taxon>Rhabditida</taxon>
        <taxon>Spirurina</taxon>
        <taxon>Ascaridomorpha</taxon>
        <taxon>Ascaridoidea</taxon>
        <taxon>Anisakidae</taxon>
        <taxon>Anisakis</taxon>
        <taxon>Anisakis simplex complex</taxon>
    </lineage>
</organism>
<keyword evidence="3" id="KW-1185">Reference proteome</keyword>
<dbReference type="Proteomes" id="UP000267096">
    <property type="component" value="Unassembled WGS sequence"/>
</dbReference>
<dbReference type="WBParaSite" id="ASIM_0001535801-mRNA-1">
    <property type="protein sequence ID" value="ASIM_0001535801-mRNA-1"/>
    <property type="gene ID" value="ASIM_0001535801"/>
</dbReference>
<name>A0A158PPR8_ANISI</name>
<feature type="compositionally biased region" description="Polar residues" evidence="1">
    <location>
        <begin position="506"/>
        <end position="543"/>
    </location>
</feature>
<sequence length="781" mass="85600">MEIEPLEVNTLSNEISINDVNMPNNTTTPIDASNSDSAMESGCAALQPSARQNAESHLQTRAETLMEATTTGTNVAPIAANLNSDPKQHIDDTSTFKDHCSEAMQRVDPLKSSSLFRGPMTPPGEPVASVVQQTNPAPNNNHPTDENCVSSSGDVVVAANEMLNPAEPCSDDVMIPASSSASMTSPEIVDRRHVESNIPVSVQKDVLRESTRSQSQSHEYRPNSALPSSTTTTTTTMTHANSESKVLSSASPSNSNSIITSDVSHSFNATKITSVQTSSNCRESEGEMNGIDPAQKSSDHIEPSKNDKAFNESREVHDAKRKFRIVGLTFPGKWMNHERLMEIFVKSESFHIWFDKAEKGGIKSGGVSVVFENAEEAKMAFGNLQKMTLDGAPFKLQASRHFYVVLGGYILFMQFEIVFRSADEANDARIELADGFEIDEGDRQSTMVLLTAEEYLAYMKEASEKLAAKAVYAAPSTSQRVPSSSSSSNRQSNASPSQTALLSPRSADNNLFSHSTPIPTTLPQNIPSSSDNAVVMSTDSHPTNAPPPSIQQSTASIQFTPAPEMTVEDVCEYLQKYIDETRINWGELSEVDELWKICDDVSQEHRGIPDFLLKPALLNILELHQRSLPNHWLRQHVDKLIGMWKPEVQKTKSAPRPNAYILSAVDYTPSALSSSSNPKRYSQQTDAKKRTLAMMMGMGAMLNAARSKLVTEEGEVDIDEDEYGNYTIDGQPLTFDSWAELTKQPTESSAPTEAPAPAAKPMMMIAPKYRKIRFACSLVFR</sequence>